<keyword evidence="2" id="KW-1185">Reference proteome</keyword>
<dbReference type="InterPro" id="IPR054208">
    <property type="entry name" value="DUF6914"/>
</dbReference>
<dbReference type="OrthoDB" id="4924482at2759"/>
<proteinExistence type="predicted"/>
<dbReference type="GeneID" id="19238182"/>
<evidence type="ECO:0000313" key="1">
    <source>
        <dbReference type="EMBL" id="ERF73302.1"/>
    </source>
</evidence>
<sequence length="179" mass="20522">MSNKDRVYVALYFRQGISNEPALRQEYQHAAYHWAILVMPKSSEGEGSTYDVKYQDAYSNLPGSGGWGYFYRGEADMRQSRAILGQVMIGKLPKNIGSGDVDQMLRRIPIPQDNTDPVQNCVSWLVHAIQELQQHECAEQFDVNQFMNDALQLGDRKVSQDPLLRSQPFKENYTSRKFP</sequence>
<protein>
    <submittedName>
        <fullName evidence="1">Uncharacterized protein</fullName>
    </submittedName>
</protein>
<dbReference type="HOGENOM" id="CLU_128341_0_0_1"/>
<evidence type="ECO:0000313" key="2">
    <source>
        <dbReference type="Proteomes" id="UP000019373"/>
    </source>
</evidence>
<reference evidence="2" key="1">
    <citation type="journal article" date="2014" name="BMC Genomics">
        <title>Genome characteristics reveal the impact of lichenization on lichen-forming fungus Endocarpon pusillum Hedwig (Verrucariales, Ascomycota).</title>
        <authorList>
            <person name="Wang Y.-Y."/>
            <person name="Liu B."/>
            <person name="Zhang X.-Y."/>
            <person name="Zhou Q.-M."/>
            <person name="Zhang T."/>
            <person name="Li H."/>
            <person name="Yu Y.-F."/>
            <person name="Zhang X.-L."/>
            <person name="Hao X.-Y."/>
            <person name="Wang M."/>
            <person name="Wang L."/>
            <person name="Wei J.-C."/>
        </authorList>
    </citation>
    <scope>NUCLEOTIDE SEQUENCE [LARGE SCALE GENOMIC DNA]</scope>
    <source>
        <strain evidence="2">Z07020 / HMAS-L-300199</strain>
    </source>
</reference>
<accession>U1G7B7</accession>
<dbReference type="AlphaFoldDB" id="U1G7B7"/>
<name>U1G7B7_ENDPU</name>
<dbReference type="eggNOG" id="ENOG502S8D8">
    <property type="taxonomic scope" value="Eukaryota"/>
</dbReference>
<dbReference type="OMA" id="GYRETEA"/>
<dbReference type="EMBL" id="KE720961">
    <property type="protein sequence ID" value="ERF73302.1"/>
    <property type="molecule type" value="Genomic_DNA"/>
</dbReference>
<organism evidence="1 2">
    <name type="scientific">Endocarpon pusillum (strain Z07020 / HMAS-L-300199)</name>
    <name type="common">Lichen-forming fungus</name>
    <dbReference type="NCBI Taxonomy" id="1263415"/>
    <lineage>
        <taxon>Eukaryota</taxon>
        <taxon>Fungi</taxon>
        <taxon>Dikarya</taxon>
        <taxon>Ascomycota</taxon>
        <taxon>Pezizomycotina</taxon>
        <taxon>Eurotiomycetes</taxon>
        <taxon>Chaetothyriomycetidae</taxon>
        <taxon>Verrucariales</taxon>
        <taxon>Verrucariaceae</taxon>
        <taxon>Endocarpon</taxon>
    </lineage>
</organism>
<dbReference type="Pfam" id="PF21858">
    <property type="entry name" value="DUF6914"/>
    <property type="match status" value="1"/>
</dbReference>
<gene>
    <name evidence="1" type="ORF">EPUS_03135</name>
</gene>
<dbReference type="Proteomes" id="UP000019373">
    <property type="component" value="Unassembled WGS sequence"/>
</dbReference>
<dbReference type="RefSeq" id="XP_007801075.1">
    <property type="nucleotide sequence ID" value="XM_007802884.1"/>
</dbReference>